<name>A0A4Q2S7X3_9ACTN</name>
<dbReference type="SUPFAM" id="SSF51126">
    <property type="entry name" value="Pectin lyase-like"/>
    <property type="match status" value="1"/>
</dbReference>
<dbReference type="RefSeq" id="WP_129456344.1">
    <property type="nucleotide sequence ID" value="NZ_JACXYX010000001.1"/>
</dbReference>
<keyword evidence="2" id="KW-1185">Reference proteome</keyword>
<evidence type="ECO:0000313" key="1">
    <source>
        <dbReference type="EMBL" id="RYB99142.1"/>
    </source>
</evidence>
<comment type="caution">
    <text evidence="1">The sequence shown here is derived from an EMBL/GenBank/DDBJ whole genome shotgun (WGS) entry which is preliminary data.</text>
</comment>
<dbReference type="OrthoDB" id="505641at2"/>
<reference evidence="1 2" key="1">
    <citation type="submission" date="2019-01" db="EMBL/GenBank/DDBJ databases">
        <title>Novel species of Nocardioides.</title>
        <authorList>
            <person name="Liu Q."/>
            <person name="Xin Y.-H."/>
        </authorList>
    </citation>
    <scope>NUCLEOTIDE SEQUENCE [LARGE SCALE GENOMIC DNA]</scope>
    <source>
        <strain evidence="1 2">CGMCC 4.6875</strain>
    </source>
</reference>
<protein>
    <recommendedName>
        <fullName evidence="3">Right handed beta helix domain-containing protein</fullName>
    </recommendedName>
</protein>
<evidence type="ECO:0000313" key="2">
    <source>
        <dbReference type="Proteomes" id="UP000293291"/>
    </source>
</evidence>
<accession>A0A4Q2S7X3</accession>
<dbReference type="InterPro" id="IPR012334">
    <property type="entry name" value="Pectin_lyas_fold"/>
</dbReference>
<dbReference type="Proteomes" id="UP000293291">
    <property type="component" value="Unassembled WGS sequence"/>
</dbReference>
<organism evidence="1 2">
    <name type="scientific">Nocardioides ganghwensis</name>
    <dbReference type="NCBI Taxonomy" id="252230"/>
    <lineage>
        <taxon>Bacteria</taxon>
        <taxon>Bacillati</taxon>
        <taxon>Actinomycetota</taxon>
        <taxon>Actinomycetes</taxon>
        <taxon>Propionibacteriales</taxon>
        <taxon>Nocardioidaceae</taxon>
        <taxon>Nocardioides</taxon>
    </lineage>
</organism>
<gene>
    <name evidence="1" type="ORF">EUA07_16880</name>
</gene>
<dbReference type="InterPro" id="IPR011050">
    <property type="entry name" value="Pectin_lyase_fold/virulence"/>
</dbReference>
<dbReference type="EMBL" id="SDWU01000020">
    <property type="protein sequence ID" value="RYB99142.1"/>
    <property type="molecule type" value="Genomic_DNA"/>
</dbReference>
<proteinExistence type="predicted"/>
<evidence type="ECO:0008006" key="3">
    <source>
        <dbReference type="Google" id="ProtNLM"/>
    </source>
</evidence>
<sequence length="215" mass="23616">MLGDGARLRNAHVSELMITGTDVRVENVRVDGALDILGENVRLKRISAPGVGITGATDVVVARANIGYSTQDSIHINSDGDRYTRDVVLRYNYIHHPVNTPESHYDATQVRDIDTLVIRCSTYQMGPYDEAYNANIYLENTVRGVSNVTLARNWLYGSLFGVMVSADSARIIGNKFGGDIHYGYCYLSSEGGDIVTRDNTKVPEGRKINLCGLGK</sequence>
<dbReference type="AlphaFoldDB" id="A0A4Q2S7X3"/>
<dbReference type="Gene3D" id="2.160.20.10">
    <property type="entry name" value="Single-stranded right-handed beta-helix, Pectin lyase-like"/>
    <property type="match status" value="1"/>
</dbReference>